<evidence type="ECO:0000256" key="1">
    <source>
        <dbReference type="SAM" id="MobiDB-lite"/>
    </source>
</evidence>
<organism evidence="2 3">
    <name type="scientific">Tilletia horrida</name>
    <dbReference type="NCBI Taxonomy" id="155126"/>
    <lineage>
        <taxon>Eukaryota</taxon>
        <taxon>Fungi</taxon>
        <taxon>Dikarya</taxon>
        <taxon>Basidiomycota</taxon>
        <taxon>Ustilaginomycotina</taxon>
        <taxon>Exobasidiomycetes</taxon>
        <taxon>Tilletiales</taxon>
        <taxon>Tilletiaceae</taxon>
        <taxon>Tilletia</taxon>
    </lineage>
</organism>
<keyword evidence="3" id="KW-1185">Reference proteome</keyword>
<comment type="caution">
    <text evidence="2">The sequence shown here is derived from an EMBL/GenBank/DDBJ whole genome shotgun (WGS) entry which is preliminary data.</text>
</comment>
<name>A0AAN6JGP5_9BASI</name>
<accession>A0AAN6JGP5</accession>
<evidence type="ECO:0000313" key="3">
    <source>
        <dbReference type="Proteomes" id="UP001176521"/>
    </source>
</evidence>
<feature type="compositionally biased region" description="Low complexity" evidence="1">
    <location>
        <begin position="54"/>
        <end position="63"/>
    </location>
</feature>
<dbReference type="Proteomes" id="UP001176521">
    <property type="component" value="Unassembled WGS sequence"/>
</dbReference>
<feature type="region of interest" description="Disordered" evidence="1">
    <location>
        <begin position="1"/>
        <end position="101"/>
    </location>
</feature>
<dbReference type="AlphaFoldDB" id="A0AAN6JGP5"/>
<reference evidence="2" key="1">
    <citation type="journal article" date="2023" name="PhytoFront">
        <title>Draft Genome Resources of Seven Strains of Tilletia horrida, Causal Agent of Kernel Smut of Rice.</title>
        <authorList>
            <person name="Khanal S."/>
            <person name="Antony Babu S."/>
            <person name="Zhou X.G."/>
        </authorList>
    </citation>
    <scope>NUCLEOTIDE SEQUENCE</scope>
    <source>
        <strain evidence="2">TX3</strain>
    </source>
</reference>
<evidence type="ECO:0000313" key="2">
    <source>
        <dbReference type="EMBL" id="KAK0519358.1"/>
    </source>
</evidence>
<sequence>MAISPADELPPSYADAAGPSQPAGNPPAPVASADLKQQQTKTGPAAVDNEGPLGSNPDAGPSSSGPPPAFSDHRPQVYVGGRRTEAGGMVPSFSSSGDLGEHFRPAEANLLTLDAHLNED</sequence>
<protein>
    <submittedName>
        <fullName evidence="2">Uncharacterized protein</fullName>
    </submittedName>
</protein>
<dbReference type="EMBL" id="JAPDMQ010001011">
    <property type="protein sequence ID" value="KAK0519358.1"/>
    <property type="molecule type" value="Genomic_DNA"/>
</dbReference>
<feature type="non-terminal residue" evidence="2">
    <location>
        <position position="120"/>
    </location>
</feature>
<gene>
    <name evidence="2" type="ORF">OC842_007478</name>
</gene>
<proteinExistence type="predicted"/>